<gene>
    <name evidence="4" type="primary">gltD</name>
    <name evidence="4" type="ORF">Pan14r_33060</name>
</gene>
<feature type="domain" description="FAD/NAD(P)-binding" evidence="2">
    <location>
        <begin position="149"/>
        <end position="460"/>
    </location>
</feature>
<dbReference type="AlphaFoldDB" id="A0A5C5Y5I1"/>
<dbReference type="InterPro" id="IPR036188">
    <property type="entry name" value="FAD/NAD-bd_sf"/>
</dbReference>
<organism evidence="4 5">
    <name type="scientific">Crateriforma conspicua</name>
    <dbReference type="NCBI Taxonomy" id="2527996"/>
    <lineage>
        <taxon>Bacteria</taxon>
        <taxon>Pseudomonadati</taxon>
        <taxon>Planctomycetota</taxon>
        <taxon>Planctomycetia</taxon>
        <taxon>Planctomycetales</taxon>
        <taxon>Planctomycetaceae</taxon>
        <taxon>Crateriforma</taxon>
    </lineage>
</organism>
<feature type="domain" description="Dihydroprymidine dehydrogenase" evidence="3">
    <location>
        <begin position="26"/>
        <end position="136"/>
    </location>
</feature>
<dbReference type="PANTHER" id="PTHR42783">
    <property type="entry name" value="GLUTAMATE SYNTHASE [NADPH] SMALL CHAIN"/>
    <property type="match status" value="1"/>
</dbReference>
<dbReference type="Gene3D" id="1.10.1060.10">
    <property type="entry name" value="Alpha-helical ferredoxin"/>
    <property type="match status" value="1"/>
</dbReference>
<dbReference type="EMBL" id="SJPL01000001">
    <property type="protein sequence ID" value="TWT70996.1"/>
    <property type="molecule type" value="Genomic_DNA"/>
</dbReference>
<evidence type="ECO:0000259" key="3">
    <source>
        <dbReference type="Pfam" id="PF14691"/>
    </source>
</evidence>
<dbReference type="Proteomes" id="UP000317238">
    <property type="component" value="Unassembled WGS sequence"/>
</dbReference>
<dbReference type="GO" id="GO:0004355">
    <property type="term" value="F:glutamate synthase (NADPH) activity"/>
    <property type="evidence" value="ECO:0007669"/>
    <property type="project" value="UniProtKB-EC"/>
</dbReference>
<dbReference type="GO" id="GO:0051536">
    <property type="term" value="F:iron-sulfur cluster binding"/>
    <property type="evidence" value="ECO:0007669"/>
    <property type="project" value="InterPro"/>
</dbReference>
<keyword evidence="4" id="KW-0560">Oxidoreductase</keyword>
<dbReference type="InterPro" id="IPR028261">
    <property type="entry name" value="DPD_II"/>
</dbReference>
<evidence type="ECO:0000256" key="1">
    <source>
        <dbReference type="SAM" id="MobiDB-lite"/>
    </source>
</evidence>
<dbReference type="InterPro" id="IPR006004">
    <property type="entry name" value="SudA-like"/>
</dbReference>
<keyword evidence="5" id="KW-1185">Reference proteome</keyword>
<sequence length="485" mass="52265">MAEPLPPKERVKIPRQAMPEQDADARARNFDEVNLGLEVVAAQCEAQRCLTCADPKCVKGCPVGVKVRDFVELVLAGDFLGAASKIREDNVLPAVTGRVCPQENQCEGACIMGKRFDSLAIGNLERFVADYERESGQVALPQRAPLTGKKVAIVGSGPAGLSCAGDLCLRGHDVTVFEALHEIGGVLLYGIPEFRLPKDIVRQEIDNMRAMGIEFQTNVVVGKTVTIDELMQEEGFDAVFVATGAGLPRFLDIPGEHLGGVYSANEFLTRVNLMKAYDSSHYDSPIYQCRDRHVAVIGGGNTAMDSVRSAMRLGAGKASIIYRRSMDEMPARQEEVHHAQDEGVQFLDLHNPVEFIGDEQGILKSVRLVKMALGEPDESGRRRPVAIEGSEFEMPLDVAIVAVGTGANPLVQSTTPDMKTNRWGYIQADEESLRTSKVGVFAGGDIVSGAATVILAMGAGRTAASSIDEYLQTGVWETDSAAAES</sequence>
<evidence type="ECO:0000313" key="5">
    <source>
        <dbReference type="Proteomes" id="UP000317238"/>
    </source>
</evidence>
<accession>A0A5C5Y5I1</accession>
<dbReference type="InterPro" id="IPR023753">
    <property type="entry name" value="FAD/NAD-binding_dom"/>
</dbReference>
<dbReference type="SUPFAM" id="SSF51971">
    <property type="entry name" value="Nucleotide-binding domain"/>
    <property type="match status" value="1"/>
</dbReference>
<dbReference type="NCBIfam" id="TIGR01316">
    <property type="entry name" value="gltA"/>
    <property type="match status" value="1"/>
</dbReference>
<dbReference type="SUPFAM" id="SSF46548">
    <property type="entry name" value="alpha-helical ferredoxin"/>
    <property type="match status" value="1"/>
</dbReference>
<feature type="region of interest" description="Disordered" evidence="1">
    <location>
        <begin position="1"/>
        <end position="21"/>
    </location>
</feature>
<dbReference type="OrthoDB" id="9803192at2"/>
<reference evidence="4 5" key="1">
    <citation type="submission" date="2019-02" db="EMBL/GenBank/DDBJ databases">
        <title>Deep-cultivation of Planctomycetes and their phenomic and genomic characterization uncovers novel biology.</title>
        <authorList>
            <person name="Wiegand S."/>
            <person name="Jogler M."/>
            <person name="Boedeker C."/>
            <person name="Pinto D."/>
            <person name="Vollmers J."/>
            <person name="Rivas-Marin E."/>
            <person name="Kohn T."/>
            <person name="Peeters S.H."/>
            <person name="Heuer A."/>
            <person name="Rast P."/>
            <person name="Oberbeckmann S."/>
            <person name="Bunk B."/>
            <person name="Jeske O."/>
            <person name="Meyerdierks A."/>
            <person name="Storesund J.E."/>
            <person name="Kallscheuer N."/>
            <person name="Luecker S."/>
            <person name="Lage O.M."/>
            <person name="Pohl T."/>
            <person name="Merkel B.J."/>
            <person name="Hornburger P."/>
            <person name="Mueller R.-W."/>
            <person name="Bruemmer F."/>
            <person name="Labrenz M."/>
            <person name="Spormann A.M."/>
            <person name="Op Den Camp H."/>
            <person name="Overmann J."/>
            <person name="Amann R."/>
            <person name="Jetten M.S.M."/>
            <person name="Mascher T."/>
            <person name="Medema M.H."/>
            <person name="Devos D.P."/>
            <person name="Kaster A.-K."/>
            <person name="Ovreas L."/>
            <person name="Rohde M."/>
            <person name="Galperin M.Y."/>
            <person name="Jogler C."/>
        </authorList>
    </citation>
    <scope>NUCLEOTIDE SEQUENCE [LARGE SCALE GENOMIC DNA]</scope>
    <source>
        <strain evidence="4 5">Pan14r</strain>
    </source>
</reference>
<dbReference type="Gene3D" id="3.50.50.60">
    <property type="entry name" value="FAD/NAD(P)-binding domain"/>
    <property type="match status" value="2"/>
</dbReference>
<proteinExistence type="predicted"/>
<dbReference type="Pfam" id="PF14691">
    <property type="entry name" value="Fer4_20"/>
    <property type="match status" value="1"/>
</dbReference>
<protein>
    <submittedName>
        <fullName evidence="4">Glutamate synthase [NADPH] small chain</fullName>
        <ecNumber evidence="4">1.4.1.13</ecNumber>
    </submittedName>
</protein>
<dbReference type="RefSeq" id="WP_145303083.1">
    <property type="nucleotide sequence ID" value="NZ_CP036319.1"/>
</dbReference>
<comment type="caution">
    <text evidence="4">The sequence shown here is derived from an EMBL/GenBank/DDBJ whole genome shotgun (WGS) entry which is preliminary data.</text>
</comment>
<dbReference type="EC" id="1.4.1.13" evidence="4"/>
<evidence type="ECO:0000313" key="4">
    <source>
        <dbReference type="EMBL" id="TWT70996.1"/>
    </source>
</evidence>
<dbReference type="InterPro" id="IPR009051">
    <property type="entry name" value="Helical_ferredxn"/>
</dbReference>
<dbReference type="PANTHER" id="PTHR42783:SF3">
    <property type="entry name" value="GLUTAMATE SYNTHASE [NADPH] SMALL CHAIN-RELATED"/>
    <property type="match status" value="1"/>
</dbReference>
<feature type="compositionally biased region" description="Basic and acidic residues" evidence="1">
    <location>
        <begin position="1"/>
        <end position="12"/>
    </location>
</feature>
<dbReference type="Pfam" id="PF07992">
    <property type="entry name" value="Pyr_redox_2"/>
    <property type="match status" value="1"/>
</dbReference>
<dbReference type="PRINTS" id="PR00419">
    <property type="entry name" value="ADXRDTASE"/>
</dbReference>
<name>A0A5C5Y5I1_9PLAN</name>
<evidence type="ECO:0000259" key="2">
    <source>
        <dbReference type="Pfam" id="PF07992"/>
    </source>
</evidence>